<dbReference type="Gene3D" id="3.30.420.10">
    <property type="entry name" value="Ribonuclease H-like superfamily/Ribonuclease H"/>
    <property type="match status" value="1"/>
</dbReference>
<dbReference type="AlphaFoldDB" id="A0A4Y2JET4"/>
<evidence type="ECO:0000313" key="2">
    <source>
        <dbReference type="Proteomes" id="UP000499080"/>
    </source>
</evidence>
<name>A0A4Y2JET4_ARAVE</name>
<comment type="caution">
    <text evidence="1">The sequence shown here is derived from an EMBL/GenBank/DDBJ whole genome shotgun (WGS) entry which is preliminary data.</text>
</comment>
<sequence>MKKIPAPQQVNAIQTRAQKCLEELMYVKDKDPISAEVTEKAATEHIEIENDDLFSFPPKEEFEDCHRPLPITASGRKYLITAIYLASKCPDAVFVSDITSMSVIDALLQIFSRMGFPKEIQHDQGHDQQNSLNVLELGFYIVQPTILKATQLNGSIARLDEYFVSCVPKKAQTGRNMFTPPCSL</sequence>
<gene>
    <name evidence="1" type="ORF">AVEN_121317_1</name>
</gene>
<dbReference type="Proteomes" id="UP000499080">
    <property type="component" value="Unassembled WGS sequence"/>
</dbReference>
<dbReference type="InterPro" id="IPR036397">
    <property type="entry name" value="RNaseH_sf"/>
</dbReference>
<dbReference type="InterPro" id="IPR012337">
    <property type="entry name" value="RNaseH-like_sf"/>
</dbReference>
<reference evidence="1 2" key="1">
    <citation type="journal article" date="2019" name="Sci. Rep.">
        <title>Orb-weaving spider Araneus ventricosus genome elucidates the spidroin gene catalogue.</title>
        <authorList>
            <person name="Kono N."/>
            <person name="Nakamura H."/>
            <person name="Ohtoshi R."/>
            <person name="Moran D.A.P."/>
            <person name="Shinohara A."/>
            <person name="Yoshida Y."/>
            <person name="Fujiwara M."/>
            <person name="Mori M."/>
            <person name="Tomita M."/>
            <person name="Arakawa K."/>
        </authorList>
    </citation>
    <scope>NUCLEOTIDE SEQUENCE [LARGE SCALE GENOMIC DNA]</scope>
</reference>
<dbReference type="SUPFAM" id="SSF53098">
    <property type="entry name" value="Ribonuclease H-like"/>
    <property type="match status" value="1"/>
</dbReference>
<dbReference type="EMBL" id="BGPR01003494">
    <property type="protein sequence ID" value="GBM88823.1"/>
    <property type="molecule type" value="Genomic_DNA"/>
</dbReference>
<protein>
    <recommendedName>
        <fullName evidence="3">Integrase catalytic domain-containing protein</fullName>
    </recommendedName>
</protein>
<keyword evidence="2" id="KW-1185">Reference proteome</keyword>
<organism evidence="1 2">
    <name type="scientific">Araneus ventricosus</name>
    <name type="common">Orbweaver spider</name>
    <name type="synonym">Epeira ventricosa</name>
    <dbReference type="NCBI Taxonomy" id="182803"/>
    <lineage>
        <taxon>Eukaryota</taxon>
        <taxon>Metazoa</taxon>
        <taxon>Ecdysozoa</taxon>
        <taxon>Arthropoda</taxon>
        <taxon>Chelicerata</taxon>
        <taxon>Arachnida</taxon>
        <taxon>Araneae</taxon>
        <taxon>Araneomorphae</taxon>
        <taxon>Entelegynae</taxon>
        <taxon>Araneoidea</taxon>
        <taxon>Araneidae</taxon>
        <taxon>Araneus</taxon>
    </lineage>
</organism>
<proteinExistence type="predicted"/>
<evidence type="ECO:0000313" key="1">
    <source>
        <dbReference type="EMBL" id="GBM88823.1"/>
    </source>
</evidence>
<accession>A0A4Y2JET4</accession>
<evidence type="ECO:0008006" key="3">
    <source>
        <dbReference type="Google" id="ProtNLM"/>
    </source>
</evidence>
<dbReference type="OrthoDB" id="6435711at2759"/>
<dbReference type="GO" id="GO:0003676">
    <property type="term" value="F:nucleic acid binding"/>
    <property type="evidence" value="ECO:0007669"/>
    <property type="project" value="InterPro"/>
</dbReference>